<proteinExistence type="predicted"/>
<dbReference type="InterPro" id="IPR036514">
    <property type="entry name" value="SGNH_hydro_sf"/>
</dbReference>
<dbReference type="Proteomes" id="UP000759443">
    <property type="component" value="Unassembled WGS sequence"/>
</dbReference>
<feature type="region of interest" description="Disordered" evidence="1">
    <location>
        <begin position="17"/>
        <end position="67"/>
    </location>
</feature>
<evidence type="ECO:0000313" key="3">
    <source>
        <dbReference type="Proteomes" id="UP000759443"/>
    </source>
</evidence>
<dbReference type="SUPFAM" id="SSF52266">
    <property type="entry name" value="SGNH hydrolase"/>
    <property type="match status" value="1"/>
</dbReference>
<feature type="region of interest" description="Disordered" evidence="1">
    <location>
        <begin position="311"/>
        <end position="380"/>
    </location>
</feature>
<gene>
    <name evidence="2" type="ORF">J2Z17_000346</name>
</gene>
<reference evidence="2 3" key="1">
    <citation type="submission" date="2021-03" db="EMBL/GenBank/DDBJ databases">
        <title>Genomic Encyclopedia of Type Strains, Phase IV (KMG-IV): sequencing the most valuable type-strain genomes for metagenomic binning, comparative biology and taxonomic classification.</title>
        <authorList>
            <person name="Goeker M."/>
        </authorList>
    </citation>
    <scope>NUCLEOTIDE SEQUENCE [LARGE SCALE GENOMIC DNA]</scope>
    <source>
        <strain evidence="2 3">DSM 21600</strain>
    </source>
</reference>
<evidence type="ECO:0000256" key="1">
    <source>
        <dbReference type="SAM" id="MobiDB-lite"/>
    </source>
</evidence>
<name>A0ABS4DTH4_9HYPH</name>
<comment type="caution">
    <text evidence="2">The sequence shown here is derived from an EMBL/GenBank/DDBJ whole genome shotgun (WGS) entry which is preliminary data.</text>
</comment>
<dbReference type="EMBL" id="JAGGJU010000001">
    <property type="protein sequence ID" value="MBP1848929.1"/>
    <property type="molecule type" value="Genomic_DNA"/>
</dbReference>
<accession>A0ABS4DTH4</accession>
<keyword evidence="3" id="KW-1185">Reference proteome</keyword>
<sequence>MTLVSTAEAQQRRRTLLELLFGDRNPPQTEPRPRAVRRAPPARVKKSSPSRSVTTITSAPKEPAAPEKLDNARKILVVGDFFASGLANGLSEAFAQSPQVVISGHTNGSSGLVRDDYYDWPEKLPALIEEEKPAMVMIDIGANDRQQLVTDAGRYDFRTDDWYREYERRVTAFAKIATDHKIPLVWVGVPAFSSPTMTADALKLNSIYRQAATKAGGEFIDIWDGFVDVDGRFVMTGSDINGQQVRLRGSDGIGLTAAGKRKMAFYTEKAVKRVLGDLPSLDQMHLDGSNLPELVSLPPSEIQNIVKTRPIDLSDPDLDGSAGLLDAAEFKPSPIPSPRQMLVDKGDPPPAPAGRIDDFRMPGSKAPALASGPEAKAPVP</sequence>
<dbReference type="Gene3D" id="3.40.50.1110">
    <property type="entry name" value="SGNH hydrolase"/>
    <property type="match status" value="1"/>
</dbReference>
<dbReference type="InterPro" id="IPR007407">
    <property type="entry name" value="DUF459"/>
</dbReference>
<dbReference type="CDD" id="cd01829">
    <property type="entry name" value="SGNH_hydrolase_peri2"/>
    <property type="match status" value="1"/>
</dbReference>
<protein>
    <recommendedName>
        <fullName evidence="4">DUF459 domain-containing protein</fullName>
    </recommendedName>
</protein>
<organism evidence="2 3">
    <name type="scientific">Rhizobium halophytocola</name>
    <dbReference type="NCBI Taxonomy" id="735519"/>
    <lineage>
        <taxon>Bacteria</taxon>
        <taxon>Pseudomonadati</taxon>
        <taxon>Pseudomonadota</taxon>
        <taxon>Alphaproteobacteria</taxon>
        <taxon>Hyphomicrobiales</taxon>
        <taxon>Rhizobiaceae</taxon>
        <taxon>Rhizobium/Agrobacterium group</taxon>
        <taxon>Rhizobium</taxon>
    </lineage>
</organism>
<feature type="compositionally biased region" description="Polar residues" evidence="1">
    <location>
        <begin position="49"/>
        <end position="58"/>
    </location>
</feature>
<dbReference type="Pfam" id="PF04311">
    <property type="entry name" value="DUF459"/>
    <property type="match status" value="1"/>
</dbReference>
<evidence type="ECO:0000313" key="2">
    <source>
        <dbReference type="EMBL" id="MBP1848929.1"/>
    </source>
</evidence>
<evidence type="ECO:0008006" key="4">
    <source>
        <dbReference type="Google" id="ProtNLM"/>
    </source>
</evidence>